<dbReference type="Proteomes" id="UP000821865">
    <property type="component" value="Chromosome 8"/>
</dbReference>
<gene>
    <name evidence="1" type="ORF">HPB49_012836</name>
</gene>
<sequence>MARLEETFTQNPGQQSCSVIRRLLELYRHCKHFDQLLGTNYFQQRHLHMLVERIRQRGRINSPQHVSEQITRLFSASLDAALHDELGTPDIPEENVINEPLQASEGGGVNLLEPRNICQQLCVILKARLLRAHEDVQVRFGMTPAQVEIAASDAASEPDVDVEKVNEALEAVASVEAAAKESEESLSGVVSEAAGEQDSKGQGVFSMMDMVPDCHKYKLSILQPNDPKLFFKVVKKEIKLLTSSLPDGIHVKTFDDRMDLYSVLIEGPRRTPYEDGLFLFDFQLPAEYPQSPPQCHCVSYCSDRLNLNLYEGGKVGVSLLGTWSGKGSEMWSAETSSLLQVLISIQGLILVSEPYYNEAGYERQRGCQQASENNRMYR</sequence>
<accession>A0ACB8C9H5</accession>
<comment type="caution">
    <text evidence="1">The sequence shown here is derived from an EMBL/GenBank/DDBJ whole genome shotgun (WGS) entry which is preliminary data.</text>
</comment>
<organism evidence="1 2">
    <name type="scientific">Dermacentor silvarum</name>
    <name type="common">Tick</name>
    <dbReference type="NCBI Taxonomy" id="543639"/>
    <lineage>
        <taxon>Eukaryota</taxon>
        <taxon>Metazoa</taxon>
        <taxon>Ecdysozoa</taxon>
        <taxon>Arthropoda</taxon>
        <taxon>Chelicerata</taxon>
        <taxon>Arachnida</taxon>
        <taxon>Acari</taxon>
        <taxon>Parasitiformes</taxon>
        <taxon>Ixodida</taxon>
        <taxon>Ixodoidea</taxon>
        <taxon>Ixodidae</taxon>
        <taxon>Rhipicephalinae</taxon>
        <taxon>Dermacentor</taxon>
    </lineage>
</organism>
<dbReference type="EMBL" id="CM023477">
    <property type="protein sequence ID" value="KAH7937524.1"/>
    <property type="molecule type" value="Genomic_DNA"/>
</dbReference>
<evidence type="ECO:0000313" key="2">
    <source>
        <dbReference type="Proteomes" id="UP000821865"/>
    </source>
</evidence>
<protein>
    <submittedName>
        <fullName evidence="1">Uncharacterized protein</fullName>
    </submittedName>
</protein>
<proteinExistence type="predicted"/>
<name>A0ACB8C9H5_DERSI</name>
<reference evidence="1" key="1">
    <citation type="submission" date="2020-05" db="EMBL/GenBank/DDBJ databases">
        <title>Large-scale comparative analyses of tick genomes elucidate their genetic diversity and vector capacities.</title>
        <authorList>
            <person name="Jia N."/>
            <person name="Wang J."/>
            <person name="Shi W."/>
            <person name="Du L."/>
            <person name="Sun Y."/>
            <person name="Zhan W."/>
            <person name="Jiang J."/>
            <person name="Wang Q."/>
            <person name="Zhang B."/>
            <person name="Ji P."/>
            <person name="Sakyi L.B."/>
            <person name="Cui X."/>
            <person name="Yuan T."/>
            <person name="Jiang B."/>
            <person name="Yang W."/>
            <person name="Lam T.T.-Y."/>
            <person name="Chang Q."/>
            <person name="Ding S."/>
            <person name="Wang X."/>
            <person name="Zhu J."/>
            <person name="Ruan X."/>
            <person name="Zhao L."/>
            <person name="Wei J."/>
            <person name="Que T."/>
            <person name="Du C."/>
            <person name="Cheng J."/>
            <person name="Dai P."/>
            <person name="Han X."/>
            <person name="Huang E."/>
            <person name="Gao Y."/>
            <person name="Liu J."/>
            <person name="Shao H."/>
            <person name="Ye R."/>
            <person name="Li L."/>
            <person name="Wei W."/>
            <person name="Wang X."/>
            <person name="Wang C."/>
            <person name="Yang T."/>
            <person name="Huo Q."/>
            <person name="Li W."/>
            <person name="Guo W."/>
            <person name="Chen H."/>
            <person name="Zhou L."/>
            <person name="Ni X."/>
            <person name="Tian J."/>
            <person name="Zhou Y."/>
            <person name="Sheng Y."/>
            <person name="Liu T."/>
            <person name="Pan Y."/>
            <person name="Xia L."/>
            <person name="Li J."/>
            <person name="Zhao F."/>
            <person name="Cao W."/>
        </authorList>
    </citation>
    <scope>NUCLEOTIDE SEQUENCE</scope>
    <source>
        <strain evidence="1">Dsil-2018</strain>
    </source>
</reference>
<evidence type="ECO:0000313" key="1">
    <source>
        <dbReference type="EMBL" id="KAH7937524.1"/>
    </source>
</evidence>
<keyword evidence="2" id="KW-1185">Reference proteome</keyword>